<dbReference type="InterPro" id="IPR012337">
    <property type="entry name" value="RNaseH-like_sf"/>
</dbReference>
<dbReference type="Pfam" id="PF01336">
    <property type="entry name" value="tRNA_anti-codon"/>
    <property type="match status" value="1"/>
</dbReference>
<evidence type="ECO:0000259" key="4">
    <source>
        <dbReference type="SMART" id="SM00479"/>
    </source>
</evidence>
<sequence length="709" mass="82311">MDGKMKILLDRLEIEKDHYNYFTKARLLKIKVKSSIKECYIYIENEDMFDPSLIMELDMKKELIAPNFNKVEIIYQFVNKNNEVYLSYFPSVLEHVKDKLRVLEIYKDKLRLEDNKLVLIANNKVEEAKLGNALEEINHIYHNLGYTDEISLLYREEHLVLDEIKKSLDDSLANAAELKKEKTPSTEEVKKDFKPKFSRKREKDPNSVIGIMIEDMPISIKSILGEDNNVTIWGEVFGIEYFESSKSDFKIITLKVTDYTDSIYCKVFAREKDEYARICSELKKGKWYKIRGYVKSDHFSNDELVLNARDIVLCDKEKQVRQDNALEKRVELHAHTKMSQMDGLADEILLVNQAISWGHKAIAITDHNGCQAFPHVFNTVTSYNKGKSDEEKFKAIYGTELTLIDDSVDIVVRPKDVVMLDQTYVVFDFETTGFNAGGKDSIIEIGAVKMKDGMILERYDELINPGVKLEQKIIDVTSITDEMLEGKDNEENAVKRFIEWFGDLPMVAHNAKFDVSFLEMAYKKYNLGTFTNTVIDTLELSRTMDNNYARHSLSALVKRYEVPWDEESHHRGDYDAEGTALVFYKMLKKLDNRNIERMGQLSELVSKDEIHKYGKSYHVNLLVKNKVGLKNLFKLISLANTKYLYKTPRILRSEIEKHREGLLVGSGCYESEVFLQARSKADQELTNIIRFYDYVEVQPLECYNHLIQS</sequence>
<dbReference type="CDD" id="cd06127">
    <property type="entry name" value="DEDDh"/>
    <property type="match status" value="1"/>
</dbReference>
<dbReference type="InterPro" id="IPR003141">
    <property type="entry name" value="Pol/His_phosphatase_N"/>
</dbReference>
<dbReference type="Pfam" id="PF00929">
    <property type="entry name" value="RNase_T"/>
    <property type="match status" value="1"/>
</dbReference>
<evidence type="ECO:0000256" key="2">
    <source>
        <dbReference type="ARBA" id="ARBA00022722"/>
    </source>
</evidence>
<dbReference type="GO" id="GO:0003887">
    <property type="term" value="F:DNA-directed DNA polymerase activity"/>
    <property type="evidence" value="ECO:0007669"/>
    <property type="project" value="InterPro"/>
</dbReference>
<evidence type="ECO:0000259" key="5">
    <source>
        <dbReference type="SMART" id="SM00481"/>
    </source>
</evidence>
<dbReference type="GO" id="GO:0008408">
    <property type="term" value="F:3'-5' exonuclease activity"/>
    <property type="evidence" value="ECO:0007669"/>
    <property type="project" value="InterPro"/>
</dbReference>
<protein>
    <submittedName>
        <fullName evidence="6">DNA polymerase III, alpha subunit, Gram-positive type</fullName>
    </submittedName>
</protein>
<dbReference type="Gene3D" id="3.30.420.10">
    <property type="entry name" value="Ribonuclease H-like superfamily/Ribonuclease H"/>
    <property type="match status" value="1"/>
</dbReference>
<keyword evidence="3" id="KW-0378">Hydrolase</keyword>
<name>K1U456_9ZZZZ</name>
<dbReference type="NCBIfam" id="TIGR00573">
    <property type="entry name" value="dnaq"/>
    <property type="match status" value="1"/>
</dbReference>
<dbReference type="InterPro" id="IPR013520">
    <property type="entry name" value="Ribonucl_H"/>
</dbReference>
<dbReference type="InterPro" id="IPR006054">
    <property type="entry name" value="DnaQ"/>
</dbReference>
<feature type="non-terminal residue" evidence="6">
    <location>
        <position position="709"/>
    </location>
</feature>
<comment type="caution">
    <text evidence="6">The sequence shown here is derived from an EMBL/GenBank/DDBJ whole genome shotgun (WGS) entry which is preliminary data.</text>
</comment>
<dbReference type="PANTHER" id="PTHR32294">
    <property type="entry name" value="DNA POLYMERASE III SUBUNIT ALPHA"/>
    <property type="match status" value="1"/>
</dbReference>
<dbReference type="InterPro" id="IPR004365">
    <property type="entry name" value="NA-bd_OB_tRNA"/>
</dbReference>
<dbReference type="GO" id="GO:0006260">
    <property type="term" value="P:DNA replication"/>
    <property type="evidence" value="ECO:0007669"/>
    <property type="project" value="InterPro"/>
</dbReference>
<dbReference type="SUPFAM" id="SSF53098">
    <property type="entry name" value="Ribonuclease H-like"/>
    <property type="match status" value="1"/>
</dbReference>
<dbReference type="Gene3D" id="3.20.20.140">
    <property type="entry name" value="Metal-dependent hydrolases"/>
    <property type="match status" value="2"/>
</dbReference>
<evidence type="ECO:0000256" key="1">
    <source>
        <dbReference type="ARBA" id="ARBA00003452"/>
    </source>
</evidence>
<proteinExistence type="predicted"/>
<dbReference type="InterPro" id="IPR004805">
    <property type="entry name" value="DnaE2/DnaE/PolC"/>
</dbReference>
<dbReference type="PANTHER" id="PTHR32294:SF5">
    <property type="entry name" value="DNA POLYMERASE III POLC-TYPE"/>
    <property type="match status" value="1"/>
</dbReference>
<dbReference type="CDD" id="cd04484">
    <property type="entry name" value="polC_OBF"/>
    <property type="match status" value="1"/>
</dbReference>
<dbReference type="SMART" id="SM00479">
    <property type="entry name" value="EXOIII"/>
    <property type="match status" value="1"/>
</dbReference>
<dbReference type="InterPro" id="IPR012340">
    <property type="entry name" value="NA-bd_OB-fold"/>
</dbReference>
<dbReference type="Gene3D" id="2.40.50.140">
    <property type="entry name" value="Nucleic acid-binding proteins"/>
    <property type="match status" value="1"/>
</dbReference>
<organism evidence="6">
    <name type="scientific">human gut metagenome</name>
    <dbReference type="NCBI Taxonomy" id="408170"/>
    <lineage>
        <taxon>unclassified sequences</taxon>
        <taxon>metagenomes</taxon>
        <taxon>organismal metagenomes</taxon>
    </lineage>
</organism>
<feature type="domain" description="Polymerase/histidinol phosphatase N-terminal" evidence="5">
    <location>
        <begin position="330"/>
        <end position="405"/>
    </location>
</feature>
<keyword evidence="2" id="KW-0540">Nuclease</keyword>
<gene>
    <name evidence="6" type="ORF">OBE_02545</name>
</gene>
<reference evidence="6" key="1">
    <citation type="journal article" date="2013" name="Environ. Microbiol.">
        <title>Microbiota from the distal guts of lean and obese adolescents exhibit partial functional redundancy besides clear differences in community structure.</title>
        <authorList>
            <person name="Ferrer M."/>
            <person name="Ruiz A."/>
            <person name="Lanza F."/>
            <person name="Haange S.B."/>
            <person name="Oberbach A."/>
            <person name="Till H."/>
            <person name="Bargiela R."/>
            <person name="Campoy C."/>
            <person name="Segura M.T."/>
            <person name="Richter M."/>
            <person name="von Bergen M."/>
            <person name="Seifert J."/>
            <person name="Suarez A."/>
        </authorList>
    </citation>
    <scope>NUCLEOTIDE SEQUENCE</scope>
</reference>
<feature type="domain" description="Exonuclease" evidence="4">
    <location>
        <begin position="423"/>
        <end position="592"/>
    </location>
</feature>
<accession>K1U456</accession>
<evidence type="ECO:0000313" key="6">
    <source>
        <dbReference type="EMBL" id="EKC73135.1"/>
    </source>
</evidence>
<evidence type="ECO:0000256" key="3">
    <source>
        <dbReference type="ARBA" id="ARBA00022801"/>
    </source>
</evidence>
<dbReference type="GO" id="GO:0003677">
    <property type="term" value="F:DNA binding"/>
    <property type="evidence" value="ECO:0007669"/>
    <property type="project" value="InterPro"/>
</dbReference>
<dbReference type="SMART" id="SM00481">
    <property type="entry name" value="POLIIIAc"/>
    <property type="match status" value="1"/>
</dbReference>
<dbReference type="SUPFAM" id="SSF50249">
    <property type="entry name" value="Nucleic acid-binding proteins"/>
    <property type="match status" value="1"/>
</dbReference>
<dbReference type="FunFam" id="3.30.420.10:FF:000045">
    <property type="entry name" value="3'-5' exonuclease DinG"/>
    <property type="match status" value="1"/>
</dbReference>
<dbReference type="InterPro" id="IPR004013">
    <property type="entry name" value="PHP_dom"/>
</dbReference>
<dbReference type="EMBL" id="AJWZ01001662">
    <property type="protein sequence ID" value="EKC73135.1"/>
    <property type="molecule type" value="Genomic_DNA"/>
</dbReference>
<dbReference type="AlphaFoldDB" id="K1U456"/>
<dbReference type="InterPro" id="IPR036397">
    <property type="entry name" value="RNaseH_sf"/>
</dbReference>
<comment type="function">
    <text evidence="1">Required for replicative DNA synthesis. This DNA polymerase also exhibits 3' to 5' exonuclease activity.</text>
</comment>
<dbReference type="Pfam" id="PF02811">
    <property type="entry name" value="PHP"/>
    <property type="match status" value="1"/>
</dbReference>